<dbReference type="AlphaFoldDB" id="A0A2W5IER9"/>
<dbReference type="InterPro" id="IPR021401">
    <property type="entry name" value="DUF3040"/>
</dbReference>
<keyword evidence="2" id="KW-0812">Transmembrane</keyword>
<evidence type="ECO:0000256" key="2">
    <source>
        <dbReference type="SAM" id="Phobius"/>
    </source>
</evidence>
<sequence>MALSDREQQMLDEIESALNEDAEFTKSVREVSNPSQKHAHHTQHATAWGWTLIAVGVVLLFAGFFVKIAGFPLLSLVGFVMMFLGSIMLIQHSDRGPQEVTRKPARKQKKSAQKGLADDARQQPRRHGSGSGLADSFRHRFDD</sequence>
<accession>A0A2W5IER9</accession>
<feature type="region of interest" description="Disordered" evidence="1">
    <location>
        <begin position="94"/>
        <end position="143"/>
    </location>
</feature>
<dbReference type="EMBL" id="QFOZ01000002">
    <property type="protein sequence ID" value="PZP89487.1"/>
    <property type="molecule type" value="Genomic_DNA"/>
</dbReference>
<feature type="compositionally biased region" description="Basic residues" evidence="1">
    <location>
        <begin position="103"/>
        <end position="112"/>
    </location>
</feature>
<dbReference type="Proteomes" id="UP000248606">
    <property type="component" value="Unassembled WGS sequence"/>
</dbReference>
<keyword evidence="2" id="KW-0472">Membrane</keyword>
<evidence type="ECO:0000313" key="3">
    <source>
        <dbReference type="EMBL" id="PZP89487.1"/>
    </source>
</evidence>
<dbReference type="Pfam" id="PF11239">
    <property type="entry name" value="DUF3040"/>
    <property type="match status" value="1"/>
</dbReference>
<reference evidence="3 4" key="1">
    <citation type="submission" date="2017-08" db="EMBL/GenBank/DDBJ databases">
        <title>Infants hospitalized years apart are colonized by the same room-sourced microbial strains.</title>
        <authorList>
            <person name="Brooks B."/>
            <person name="Olm M.R."/>
            <person name="Firek B.A."/>
            <person name="Baker R."/>
            <person name="Thomas B.C."/>
            <person name="Morowitz M.J."/>
            <person name="Banfield J.F."/>
        </authorList>
    </citation>
    <scope>NUCLEOTIDE SEQUENCE [LARGE SCALE GENOMIC DNA]</scope>
    <source>
        <strain evidence="3">S2_006_000_R1_57</strain>
    </source>
</reference>
<evidence type="ECO:0008006" key="5">
    <source>
        <dbReference type="Google" id="ProtNLM"/>
    </source>
</evidence>
<proteinExistence type="predicted"/>
<keyword evidence="2" id="KW-1133">Transmembrane helix</keyword>
<comment type="caution">
    <text evidence="3">The sequence shown here is derived from an EMBL/GenBank/DDBJ whole genome shotgun (WGS) entry which is preliminary data.</text>
</comment>
<organism evidence="3 4">
    <name type="scientific">Lawsonella clevelandensis</name>
    <dbReference type="NCBI Taxonomy" id="1528099"/>
    <lineage>
        <taxon>Bacteria</taxon>
        <taxon>Bacillati</taxon>
        <taxon>Actinomycetota</taxon>
        <taxon>Actinomycetes</taxon>
        <taxon>Mycobacteriales</taxon>
        <taxon>Lawsonellaceae</taxon>
        <taxon>Lawsonella</taxon>
    </lineage>
</organism>
<name>A0A2W5IER9_9ACTN</name>
<feature type="transmembrane region" description="Helical" evidence="2">
    <location>
        <begin position="47"/>
        <end position="65"/>
    </location>
</feature>
<protein>
    <recommendedName>
        <fullName evidence="5">DUF3040 domain-containing protein</fullName>
    </recommendedName>
</protein>
<feature type="transmembrane region" description="Helical" evidence="2">
    <location>
        <begin position="71"/>
        <end position="90"/>
    </location>
</feature>
<evidence type="ECO:0000313" key="4">
    <source>
        <dbReference type="Proteomes" id="UP000248606"/>
    </source>
</evidence>
<dbReference type="RefSeq" id="WP_303678666.1">
    <property type="nucleotide sequence ID" value="NZ_JAPJOB010000002.1"/>
</dbReference>
<gene>
    <name evidence="3" type="ORF">DI579_02995</name>
</gene>
<evidence type="ECO:0000256" key="1">
    <source>
        <dbReference type="SAM" id="MobiDB-lite"/>
    </source>
</evidence>